<organism evidence="2 3">
    <name type="scientific">Colocasia esculenta</name>
    <name type="common">Wild taro</name>
    <name type="synonym">Arum esculentum</name>
    <dbReference type="NCBI Taxonomy" id="4460"/>
    <lineage>
        <taxon>Eukaryota</taxon>
        <taxon>Viridiplantae</taxon>
        <taxon>Streptophyta</taxon>
        <taxon>Embryophyta</taxon>
        <taxon>Tracheophyta</taxon>
        <taxon>Spermatophyta</taxon>
        <taxon>Magnoliopsida</taxon>
        <taxon>Liliopsida</taxon>
        <taxon>Araceae</taxon>
        <taxon>Aroideae</taxon>
        <taxon>Colocasieae</taxon>
        <taxon>Colocasia</taxon>
    </lineage>
</organism>
<name>A0A843WBE1_COLES</name>
<evidence type="ECO:0000256" key="1">
    <source>
        <dbReference type="SAM" id="SignalP"/>
    </source>
</evidence>
<feature type="chain" id="PRO_5032395348" description="Secreted protein" evidence="1">
    <location>
        <begin position="23"/>
        <end position="74"/>
    </location>
</feature>
<feature type="signal peptide" evidence="1">
    <location>
        <begin position="1"/>
        <end position="22"/>
    </location>
</feature>
<reference evidence="2" key="1">
    <citation type="submission" date="2017-07" db="EMBL/GenBank/DDBJ databases">
        <title>Taro Niue Genome Assembly and Annotation.</title>
        <authorList>
            <person name="Atibalentja N."/>
            <person name="Keating K."/>
            <person name="Fields C.J."/>
        </authorList>
    </citation>
    <scope>NUCLEOTIDE SEQUENCE</scope>
    <source>
        <strain evidence="2">Niue_2</strain>
        <tissue evidence="2">Leaf</tissue>
    </source>
</reference>
<evidence type="ECO:0000313" key="2">
    <source>
        <dbReference type="EMBL" id="MQM02105.1"/>
    </source>
</evidence>
<dbReference type="EMBL" id="NMUH01002793">
    <property type="protein sequence ID" value="MQM02105.1"/>
    <property type="molecule type" value="Genomic_DNA"/>
</dbReference>
<evidence type="ECO:0008006" key="4">
    <source>
        <dbReference type="Google" id="ProtNLM"/>
    </source>
</evidence>
<dbReference type="AlphaFoldDB" id="A0A843WBE1"/>
<dbReference type="Proteomes" id="UP000652761">
    <property type="component" value="Unassembled WGS sequence"/>
</dbReference>
<accession>A0A843WBE1</accession>
<gene>
    <name evidence="2" type="ORF">Taro_034868</name>
</gene>
<comment type="caution">
    <text evidence="2">The sequence shown here is derived from an EMBL/GenBank/DDBJ whole genome shotgun (WGS) entry which is preliminary data.</text>
</comment>
<sequence length="74" mass="8281">MVVAQLCLWFCGGTSWSPVTLAFEVSLLVPSDSRYLYPLRVGFVLWYVVYQPFKCCDEPKPEELGGTQLAANSC</sequence>
<evidence type="ECO:0000313" key="3">
    <source>
        <dbReference type="Proteomes" id="UP000652761"/>
    </source>
</evidence>
<proteinExistence type="predicted"/>
<keyword evidence="3" id="KW-1185">Reference proteome</keyword>
<keyword evidence="1" id="KW-0732">Signal</keyword>
<protein>
    <recommendedName>
        <fullName evidence="4">Secreted protein</fullName>
    </recommendedName>
</protein>